<dbReference type="InterPro" id="IPR032466">
    <property type="entry name" value="Metal_Hydrolase"/>
</dbReference>
<evidence type="ECO:0000256" key="6">
    <source>
        <dbReference type="ARBA" id="ARBA00023277"/>
    </source>
</evidence>
<evidence type="ECO:0000256" key="7">
    <source>
        <dbReference type="ARBA" id="ARBA00047647"/>
    </source>
</evidence>
<dbReference type="InterPro" id="IPR006680">
    <property type="entry name" value="Amidohydro-rel"/>
</dbReference>
<comment type="cofactor">
    <cofactor evidence="12">
        <name>a divalent metal cation</name>
        <dbReference type="ChEBI" id="CHEBI:60240"/>
    </cofactor>
    <text evidence="12">Binds 1 divalent metal cation per subunit.</text>
</comment>
<dbReference type="FunFam" id="3.20.20.140:FF:000004">
    <property type="entry name" value="N-acetylglucosamine-6-phosphate deacetylase"/>
    <property type="match status" value="1"/>
</dbReference>
<dbReference type="RefSeq" id="WP_113805531.1">
    <property type="nucleotide sequence ID" value="NZ_QOCW01000006.1"/>
</dbReference>
<feature type="binding site" evidence="12">
    <location>
        <position position="231"/>
    </location>
    <ligand>
        <name>Zn(2+)</name>
        <dbReference type="ChEBI" id="CHEBI:29105"/>
    </ligand>
</feature>
<dbReference type="GO" id="GO:0008448">
    <property type="term" value="F:N-acetylglucosamine-6-phosphate deacetylase activity"/>
    <property type="evidence" value="ECO:0007669"/>
    <property type="project" value="UniProtKB-EC"/>
</dbReference>
<accession>A0A366XUY3</accession>
<evidence type="ECO:0000256" key="11">
    <source>
        <dbReference type="PIRSR" id="PIRSR038994-2"/>
    </source>
</evidence>
<dbReference type="SUPFAM" id="SSF51556">
    <property type="entry name" value="Metallo-dependent hydrolases"/>
    <property type="match status" value="1"/>
</dbReference>
<dbReference type="Pfam" id="PF01979">
    <property type="entry name" value="Amidohydro_1"/>
    <property type="match status" value="1"/>
</dbReference>
<dbReference type="CDD" id="cd00854">
    <property type="entry name" value="NagA"/>
    <property type="match status" value="1"/>
</dbReference>
<feature type="binding site" evidence="11">
    <location>
        <position position="155"/>
    </location>
    <ligand>
        <name>substrate</name>
    </ligand>
</feature>
<dbReference type="PANTHER" id="PTHR11113">
    <property type="entry name" value="N-ACETYLGLUCOSAMINE-6-PHOSPHATE DEACETYLASE"/>
    <property type="match status" value="1"/>
</dbReference>
<evidence type="ECO:0000256" key="10">
    <source>
        <dbReference type="PIRSR" id="PIRSR038994-1"/>
    </source>
</evidence>
<evidence type="ECO:0000313" key="14">
    <source>
        <dbReference type="EMBL" id="RBW70200.1"/>
    </source>
</evidence>
<comment type="caution">
    <text evidence="14">The sequence shown here is derived from an EMBL/GenBank/DDBJ whole genome shotgun (WGS) entry which is preliminary data.</text>
</comment>
<evidence type="ECO:0000256" key="12">
    <source>
        <dbReference type="PIRSR" id="PIRSR038994-3"/>
    </source>
</evidence>
<name>A0A366XUY3_9BACI</name>
<evidence type="ECO:0000256" key="2">
    <source>
        <dbReference type="ARBA" id="ARBA00011899"/>
    </source>
</evidence>
<dbReference type="NCBIfam" id="TIGR00221">
    <property type="entry name" value="nagA"/>
    <property type="match status" value="1"/>
</dbReference>
<feature type="binding site" evidence="11">
    <location>
        <position position="242"/>
    </location>
    <ligand>
        <name>substrate</name>
    </ligand>
</feature>
<dbReference type="GO" id="GO:0046872">
    <property type="term" value="F:metal ion binding"/>
    <property type="evidence" value="ECO:0007669"/>
    <property type="project" value="UniProtKB-KW"/>
</dbReference>
<evidence type="ECO:0000256" key="5">
    <source>
        <dbReference type="ARBA" id="ARBA00022801"/>
    </source>
</evidence>
<dbReference type="Proteomes" id="UP000253314">
    <property type="component" value="Unassembled WGS sequence"/>
</dbReference>
<comment type="catalytic activity">
    <reaction evidence="7">
        <text>N-acetyl-D-glucosamine 6-phosphate + H2O = D-glucosamine 6-phosphate + acetate</text>
        <dbReference type="Rhea" id="RHEA:22936"/>
        <dbReference type="ChEBI" id="CHEBI:15377"/>
        <dbReference type="ChEBI" id="CHEBI:30089"/>
        <dbReference type="ChEBI" id="CHEBI:57513"/>
        <dbReference type="ChEBI" id="CHEBI:58725"/>
        <dbReference type="EC" id="3.5.1.25"/>
    </reaction>
</comment>
<feature type="domain" description="Amidohydrolase-related" evidence="13">
    <location>
        <begin position="64"/>
        <end position="394"/>
    </location>
</feature>
<dbReference type="Gene3D" id="2.30.40.10">
    <property type="entry name" value="Urease, subunit C, domain 1"/>
    <property type="match status" value="1"/>
</dbReference>
<evidence type="ECO:0000256" key="4">
    <source>
        <dbReference type="ARBA" id="ARBA00022723"/>
    </source>
</evidence>
<comment type="similarity">
    <text evidence="1 9">Belongs to the metallo-dependent hydrolases superfamily. NagA family.</text>
</comment>
<dbReference type="Gene3D" id="3.20.20.140">
    <property type="entry name" value="Metal-dependent hydrolases"/>
    <property type="match status" value="1"/>
</dbReference>
<sequence>MCKGVEILKSFIIKNMTLYAEENTYKNGYIKVVNGKIAEIGANDQQLSDIEGYQVIELPKNTAVIPGMIDVHIHGAAGADTMDGSIEALHTIANALPKEGTTSFLATTMTQSEEAIEKALKNVGKFISEEQTAGKAEVIGVHLEGPFISKKRVGAQPVDYVIEPSLALFKKWQDLSEGNIKLVTIAPEEKGGLELIRYLKKTGVTASIGHSDAIYEEVDEAIKAGASHVTHLFNGMRGLHHREPGVAGAALLRDELMVELIADGIHVRPEMIQLTYKQKTSDRMILITDAMRAKCLKNGVYDLGGQEVHVDEQQATLSNGTLAGSILKMNDACKNVLHYTSCSLESIIKMTAVNPAKQLHVFDRKGSIKEGKDADLVVLDKDFNVVMTFCRGELAYKREEL</sequence>
<evidence type="ECO:0000256" key="8">
    <source>
        <dbReference type="ARBA" id="ARBA00060590"/>
    </source>
</evidence>
<dbReference type="PIRSF" id="PIRSF038994">
    <property type="entry name" value="NagA"/>
    <property type="match status" value="1"/>
</dbReference>
<keyword evidence="4 12" id="KW-0479">Metal-binding</keyword>
<evidence type="ECO:0000256" key="1">
    <source>
        <dbReference type="ARBA" id="ARBA00010716"/>
    </source>
</evidence>
<feature type="binding site" evidence="11">
    <location>
        <begin position="234"/>
        <end position="235"/>
    </location>
    <ligand>
        <name>substrate</name>
    </ligand>
</feature>
<dbReference type="EC" id="3.5.1.25" evidence="2"/>
<dbReference type="InterPro" id="IPR011059">
    <property type="entry name" value="Metal-dep_hydrolase_composite"/>
</dbReference>
<dbReference type="EMBL" id="QOCW01000006">
    <property type="protein sequence ID" value="RBW70200.1"/>
    <property type="molecule type" value="Genomic_DNA"/>
</dbReference>
<dbReference type="OrthoDB" id="9776488at2"/>
<proteinExistence type="inferred from homology"/>
<feature type="binding site" evidence="11">
    <location>
        <begin position="322"/>
        <end position="324"/>
    </location>
    <ligand>
        <name>substrate</name>
    </ligand>
</feature>
<dbReference type="InterPro" id="IPR003764">
    <property type="entry name" value="GlcNAc_6-P_deAcase"/>
</dbReference>
<feature type="active site" description="Proton donor/acceptor" evidence="10">
    <location>
        <position position="289"/>
    </location>
</feature>
<feature type="binding site" evidence="11">
    <location>
        <position position="266"/>
    </location>
    <ligand>
        <name>substrate</name>
    </ligand>
</feature>
<feature type="binding site" evidence="12">
    <location>
        <position position="144"/>
    </location>
    <ligand>
        <name>Zn(2+)</name>
        <dbReference type="ChEBI" id="CHEBI:29105"/>
    </ligand>
</feature>
<comment type="pathway">
    <text evidence="8">Amino-sugar metabolism; N-acetylneuraminate degradation; D-fructose 6-phosphate from N-acetylneuraminate: step 4/5.</text>
</comment>
<evidence type="ECO:0000256" key="3">
    <source>
        <dbReference type="ARBA" id="ARBA00018029"/>
    </source>
</evidence>
<keyword evidence="15" id="KW-1185">Reference proteome</keyword>
<gene>
    <name evidence="14" type="primary">nagA</name>
    <name evidence="14" type="ORF">DS031_07980</name>
</gene>
<dbReference type="PANTHER" id="PTHR11113:SF14">
    <property type="entry name" value="N-ACETYLGLUCOSAMINE-6-PHOSPHATE DEACETYLASE"/>
    <property type="match status" value="1"/>
</dbReference>
<evidence type="ECO:0000256" key="9">
    <source>
        <dbReference type="PIRNR" id="PIRNR038994"/>
    </source>
</evidence>
<dbReference type="GO" id="GO:0006046">
    <property type="term" value="P:N-acetylglucosamine catabolic process"/>
    <property type="evidence" value="ECO:0007669"/>
    <property type="project" value="TreeGrafter"/>
</dbReference>
<evidence type="ECO:0000259" key="13">
    <source>
        <dbReference type="Pfam" id="PF01979"/>
    </source>
</evidence>
<feature type="binding site" evidence="12">
    <location>
        <position position="210"/>
    </location>
    <ligand>
        <name>Zn(2+)</name>
        <dbReference type="ChEBI" id="CHEBI:29105"/>
    </ligand>
</feature>
<organism evidence="14 15">
    <name type="scientific">Bacillus taeanensis</name>
    <dbReference type="NCBI Taxonomy" id="273032"/>
    <lineage>
        <taxon>Bacteria</taxon>
        <taxon>Bacillati</taxon>
        <taxon>Bacillota</taxon>
        <taxon>Bacilli</taxon>
        <taxon>Bacillales</taxon>
        <taxon>Bacillaceae</taxon>
        <taxon>Bacillus</taxon>
    </lineage>
</organism>
<dbReference type="AlphaFoldDB" id="A0A366XUY3"/>
<dbReference type="SUPFAM" id="SSF51338">
    <property type="entry name" value="Composite domain of metallo-dependent hydrolases"/>
    <property type="match status" value="1"/>
</dbReference>
<protein>
    <recommendedName>
        <fullName evidence="3">N-acetylglucosamine-6-phosphate deacetylase</fullName>
        <ecNumber evidence="2">3.5.1.25</ecNumber>
    </recommendedName>
</protein>
<keyword evidence="6 9" id="KW-0119">Carbohydrate metabolism</keyword>
<reference evidence="14 15" key="1">
    <citation type="submission" date="2018-07" db="EMBL/GenBank/DDBJ databases">
        <title>Lottiidibacillus patelloidae gen. nov., sp. nov., isolated from the intestinal tract of a marine limpet and the reclassification of B. taeanensis BH030017T, B. algicola KMM 3737T and B. hwajinpoensis SW-72T as genus Lottiidibacillus.</title>
        <authorList>
            <person name="Liu R."/>
            <person name="Huang Z."/>
        </authorList>
    </citation>
    <scope>NUCLEOTIDE SEQUENCE [LARGE SCALE GENOMIC DNA]</scope>
    <source>
        <strain evidence="14 15">BH030017</strain>
    </source>
</reference>
<evidence type="ECO:0000313" key="15">
    <source>
        <dbReference type="Proteomes" id="UP000253314"/>
    </source>
</evidence>
<keyword evidence="5 9" id="KW-0378">Hydrolase</keyword>